<dbReference type="SUPFAM" id="SSF51735">
    <property type="entry name" value="NAD(P)-binding Rossmann-fold domains"/>
    <property type="match status" value="1"/>
</dbReference>
<evidence type="ECO:0000259" key="3">
    <source>
        <dbReference type="Pfam" id="PF05368"/>
    </source>
</evidence>
<gene>
    <name evidence="4" type="ORF">B0I35DRAFT_442306</name>
</gene>
<comment type="caution">
    <text evidence="4">The sequence shown here is derived from an EMBL/GenBank/DDBJ whole genome shotgun (WGS) entry which is preliminary data.</text>
</comment>
<keyword evidence="2" id="KW-0521">NADP</keyword>
<comment type="similarity">
    <text evidence="1">Belongs to the NmrA-type oxidoreductase family.</text>
</comment>
<dbReference type="InterPro" id="IPR051164">
    <property type="entry name" value="NmrA-like_oxidored"/>
</dbReference>
<dbReference type="CDD" id="cd05251">
    <property type="entry name" value="NmrA_like_SDR_a"/>
    <property type="match status" value="1"/>
</dbReference>
<evidence type="ECO:0000256" key="2">
    <source>
        <dbReference type="ARBA" id="ARBA00022857"/>
    </source>
</evidence>
<dbReference type="Gene3D" id="3.90.25.10">
    <property type="entry name" value="UDP-galactose 4-epimerase, domain 1"/>
    <property type="match status" value="1"/>
</dbReference>
<protein>
    <submittedName>
        <fullName evidence="4">NmrA-like family protein-like protein</fullName>
    </submittedName>
</protein>
<keyword evidence="5" id="KW-1185">Reference proteome</keyword>
<dbReference type="Proteomes" id="UP000813444">
    <property type="component" value="Unassembled WGS sequence"/>
</dbReference>
<evidence type="ECO:0000256" key="1">
    <source>
        <dbReference type="ARBA" id="ARBA00006328"/>
    </source>
</evidence>
<dbReference type="EMBL" id="JAGPNK010000015">
    <property type="protein sequence ID" value="KAH7308619.1"/>
    <property type="molecule type" value="Genomic_DNA"/>
</dbReference>
<dbReference type="Gene3D" id="3.40.50.720">
    <property type="entry name" value="NAD(P)-binding Rossmann-like Domain"/>
    <property type="match status" value="1"/>
</dbReference>
<name>A0A8K0SHY9_9HYPO</name>
<dbReference type="PANTHER" id="PTHR42748">
    <property type="entry name" value="NITROGEN METABOLITE REPRESSION PROTEIN NMRA FAMILY MEMBER"/>
    <property type="match status" value="1"/>
</dbReference>
<dbReference type="OrthoDB" id="300709at2759"/>
<dbReference type="InterPro" id="IPR036291">
    <property type="entry name" value="NAD(P)-bd_dom_sf"/>
</dbReference>
<dbReference type="InterPro" id="IPR008030">
    <property type="entry name" value="NmrA-like"/>
</dbReference>
<dbReference type="AlphaFoldDB" id="A0A8K0SHY9"/>
<accession>A0A8K0SHY9</accession>
<dbReference type="Pfam" id="PF05368">
    <property type="entry name" value="NmrA"/>
    <property type="match status" value="1"/>
</dbReference>
<evidence type="ECO:0000313" key="4">
    <source>
        <dbReference type="EMBL" id="KAH7308619.1"/>
    </source>
</evidence>
<reference evidence="4" key="1">
    <citation type="journal article" date="2021" name="Nat. Commun.">
        <title>Genetic determinants of endophytism in the Arabidopsis root mycobiome.</title>
        <authorList>
            <person name="Mesny F."/>
            <person name="Miyauchi S."/>
            <person name="Thiergart T."/>
            <person name="Pickel B."/>
            <person name="Atanasova L."/>
            <person name="Karlsson M."/>
            <person name="Huettel B."/>
            <person name="Barry K.W."/>
            <person name="Haridas S."/>
            <person name="Chen C."/>
            <person name="Bauer D."/>
            <person name="Andreopoulos W."/>
            <person name="Pangilinan J."/>
            <person name="LaButti K."/>
            <person name="Riley R."/>
            <person name="Lipzen A."/>
            <person name="Clum A."/>
            <person name="Drula E."/>
            <person name="Henrissat B."/>
            <person name="Kohler A."/>
            <person name="Grigoriev I.V."/>
            <person name="Martin F.M."/>
            <person name="Hacquard S."/>
        </authorList>
    </citation>
    <scope>NUCLEOTIDE SEQUENCE</scope>
    <source>
        <strain evidence="4">MPI-CAGE-CH-0235</strain>
    </source>
</reference>
<organism evidence="4 5">
    <name type="scientific">Stachybotrys elegans</name>
    <dbReference type="NCBI Taxonomy" id="80388"/>
    <lineage>
        <taxon>Eukaryota</taxon>
        <taxon>Fungi</taxon>
        <taxon>Dikarya</taxon>
        <taxon>Ascomycota</taxon>
        <taxon>Pezizomycotina</taxon>
        <taxon>Sordariomycetes</taxon>
        <taxon>Hypocreomycetidae</taxon>
        <taxon>Hypocreales</taxon>
        <taxon>Stachybotryaceae</taxon>
        <taxon>Stachybotrys</taxon>
    </lineage>
</organism>
<sequence>MSKLITVVGATGKQGGSVINALLGNPEYKLRAITRNTESDAAKSLSQKGVEVVKADANDPSSLESAFAGSHAIFAVSNFFDAFPAEGYEVAMDIETKHGINLANAAAKTPTLQHYIWSTLPDTVQASGGKHFVSYYVSKAKVDEHIKSIPDLLEKTTFLWVTAYASNFLYPFHNPIPVPSMGYGPQKHLHVMPVPSTTLWPLAGDVSVNTGLYVKAILSQPQLTLPGKYVRLATEFMSGADVLSLWDSTHGTETAYIEVTLETYDKLWPRWGEVLGGSFVYWRDLGPKAFDREGLVTNDHLKIEGLVGTEEAFRKQ</sequence>
<feature type="domain" description="NmrA-like" evidence="3">
    <location>
        <begin position="1"/>
        <end position="269"/>
    </location>
</feature>
<dbReference type="GO" id="GO:0005634">
    <property type="term" value="C:nucleus"/>
    <property type="evidence" value="ECO:0007669"/>
    <property type="project" value="TreeGrafter"/>
</dbReference>
<proteinExistence type="inferred from homology"/>
<dbReference type="PANTHER" id="PTHR42748:SF28">
    <property type="entry name" value="NMRA-LIKE DOMAIN-CONTAINING PROTEIN"/>
    <property type="match status" value="1"/>
</dbReference>
<evidence type="ECO:0000313" key="5">
    <source>
        <dbReference type="Proteomes" id="UP000813444"/>
    </source>
</evidence>